<gene>
    <name evidence="9" type="ORF">ACFQ2I_02510</name>
</gene>
<dbReference type="PANTHER" id="PTHR34220">
    <property type="entry name" value="SENSOR HISTIDINE KINASE YPDA"/>
    <property type="match status" value="1"/>
</dbReference>
<evidence type="ECO:0000256" key="6">
    <source>
        <dbReference type="ARBA" id="ARBA00023136"/>
    </source>
</evidence>
<comment type="caution">
    <text evidence="9">The sequence shown here is derived from an EMBL/GenBank/DDBJ whole genome shotgun (WGS) entry which is preliminary data.</text>
</comment>
<keyword evidence="4 9" id="KW-0808">Transferase</keyword>
<dbReference type="Proteomes" id="UP001596989">
    <property type="component" value="Unassembled WGS sequence"/>
</dbReference>
<dbReference type="SMART" id="SM00304">
    <property type="entry name" value="HAMP"/>
    <property type="match status" value="1"/>
</dbReference>
<comment type="subcellular location">
    <subcellularLocation>
        <location evidence="1">Cell membrane</location>
        <topology evidence="1">Multi-pass membrane protein</topology>
    </subcellularLocation>
</comment>
<evidence type="ECO:0000256" key="1">
    <source>
        <dbReference type="ARBA" id="ARBA00004651"/>
    </source>
</evidence>
<keyword evidence="10" id="KW-1185">Reference proteome</keyword>
<dbReference type="SUPFAM" id="SSF55874">
    <property type="entry name" value="ATPase domain of HSP90 chaperone/DNA topoisomerase II/histidine kinase"/>
    <property type="match status" value="1"/>
</dbReference>
<dbReference type="InterPro" id="IPR050640">
    <property type="entry name" value="Bact_2-comp_sensor_kinase"/>
</dbReference>
<keyword evidence="6 7" id="KW-0472">Membrane</keyword>
<keyword evidence="2" id="KW-1003">Cell membrane</keyword>
<evidence type="ECO:0000256" key="2">
    <source>
        <dbReference type="ARBA" id="ARBA00022475"/>
    </source>
</evidence>
<evidence type="ECO:0000256" key="4">
    <source>
        <dbReference type="ARBA" id="ARBA00022679"/>
    </source>
</evidence>
<dbReference type="Pfam" id="PF06580">
    <property type="entry name" value="His_kinase"/>
    <property type="match status" value="1"/>
</dbReference>
<dbReference type="CDD" id="cd06225">
    <property type="entry name" value="HAMP"/>
    <property type="match status" value="1"/>
</dbReference>
<dbReference type="Pfam" id="PF02518">
    <property type="entry name" value="HATPase_c"/>
    <property type="match status" value="1"/>
</dbReference>
<keyword evidence="7" id="KW-0812">Transmembrane</keyword>
<evidence type="ECO:0000259" key="8">
    <source>
        <dbReference type="PROSITE" id="PS50885"/>
    </source>
</evidence>
<evidence type="ECO:0000256" key="5">
    <source>
        <dbReference type="ARBA" id="ARBA00022777"/>
    </source>
</evidence>
<dbReference type="SUPFAM" id="SSF158472">
    <property type="entry name" value="HAMP domain-like"/>
    <property type="match status" value="1"/>
</dbReference>
<dbReference type="Gene3D" id="6.10.340.10">
    <property type="match status" value="1"/>
</dbReference>
<organism evidence="9 10">
    <name type="scientific">Paenibacillus chungangensis</name>
    <dbReference type="NCBI Taxonomy" id="696535"/>
    <lineage>
        <taxon>Bacteria</taxon>
        <taxon>Bacillati</taxon>
        <taxon>Bacillota</taxon>
        <taxon>Bacilli</taxon>
        <taxon>Bacillales</taxon>
        <taxon>Paenibacillaceae</taxon>
        <taxon>Paenibacillus</taxon>
    </lineage>
</organism>
<evidence type="ECO:0000313" key="9">
    <source>
        <dbReference type="EMBL" id="MFD0958257.1"/>
    </source>
</evidence>
<dbReference type="EMBL" id="JBHTJZ010000004">
    <property type="protein sequence ID" value="MFD0958257.1"/>
    <property type="molecule type" value="Genomic_DNA"/>
</dbReference>
<keyword evidence="7" id="KW-1133">Transmembrane helix</keyword>
<dbReference type="InterPro" id="IPR003594">
    <property type="entry name" value="HATPase_dom"/>
</dbReference>
<dbReference type="PROSITE" id="PS50885">
    <property type="entry name" value="HAMP"/>
    <property type="match status" value="1"/>
</dbReference>
<reference evidence="10" key="1">
    <citation type="journal article" date="2019" name="Int. J. Syst. Evol. Microbiol.">
        <title>The Global Catalogue of Microorganisms (GCM) 10K type strain sequencing project: providing services to taxonomists for standard genome sequencing and annotation.</title>
        <authorList>
            <consortium name="The Broad Institute Genomics Platform"/>
            <consortium name="The Broad Institute Genome Sequencing Center for Infectious Disease"/>
            <person name="Wu L."/>
            <person name="Ma J."/>
        </authorList>
    </citation>
    <scope>NUCLEOTIDE SEQUENCE [LARGE SCALE GENOMIC DNA]</scope>
    <source>
        <strain evidence="10">CCUG 59129</strain>
    </source>
</reference>
<evidence type="ECO:0000256" key="7">
    <source>
        <dbReference type="SAM" id="Phobius"/>
    </source>
</evidence>
<dbReference type="EC" id="2.7.13.3" evidence="9"/>
<proteinExistence type="predicted"/>
<dbReference type="GO" id="GO:0004673">
    <property type="term" value="F:protein histidine kinase activity"/>
    <property type="evidence" value="ECO:0007669"/>
    <property type="project" value="UniProtKB-EC"/>
</dbReference>
<dbReference type="PANTHER" id="PTHR34220:SF7">
    <property type="entry name" value="SENSOR HISTIDINE KINASE YPDA"/>
    <property type="match status" value="1"/>
</dbReference>
<dbReference type="Pfam" id="PF00672">
    <property type="entry name" value="HAMP"/>
    <property type="match status" value="1"/>
</dbReference>
<dbReference type="InterPro" id="IPR010559">
    <property type="entry name" value="Sig_transdc_His_kin_internal"/>
</dbReference>
<sequence length="592" mass="67738">MKSAISKWYRNRKIQDKILVIFLPLVIIPLVTVGIVTNHILTTALINKNYEVTQSNAILITDRIDELVIQTAHAADMVTINLNRMFSEFDRDKVAEYERRYKIINELNNAKLIFSNIHSLQFVHRSGVTYSTMPDPQEPVEGPFLLSMLEEVSGSGGRDVWFLMTQWNDTDEKIMSLGKEVIHIMTGEVLGQLVIHLSESDLSAQFLDSPEYRQYFVISHEGQIISSTDDQQLLRKIPSTQLTDWLKTGKQIDKSDKWVNEEVLVVKAEFKKNDWSLIVVISLDDLHMNKQKMSASILLIIAICIVTVFWGGYKLSRVIARPIVRLTRVMGRIHEESYELAPSTYSIDEIGQLTAGYNKMIKKLDLLIVRIKREQRSKQEYEMALIQSQIKPHFLYNTLDVVYVLSDLGKSDLAKDAAKALADFYRYSLSSGKDIITLEEEVNMVQAYLFIQQIRYRDVFKYQINLDPQINKYSIMKLTLQPLVENAIYHGLRAKEDGGELKISGYLEKGTIYLEVLDTGVGMSKSKVEWLNQITENKESAFGLSSIKHRLNFYFGPKAGLYIESEEEVGTKAIIKIPGKDESDAASHDCRR</sequence>
<keyword evidence="3" id="KW-0597">Phosphoprotein</keyword>
<feature type="domain" description="HAMP" evidence="8">
    <location>
        <begin position="317"/>
        <end position="369"/>
    </location>
</feature>
<feature type="transmembrane region" description="Helical" evidence="7">
    <location>
        <begin position="293"/>
        <end position="313"/>
    </location>
</feature>
<dbReference type="RefSeq" id="WP_377561915.1">
    <property type="nucleotide sequence ID" value="NZ_JBHTJZ010000004.1"/>
</dbReference>
<accession>A0ABW3HL71</accession>
<feature type="transmembrane region" description="Helical" evidence="7">
    <location>
        <begin position="20"/>
        <end position="41"/>
    </location>
</feature>
<protein>
    <submittedName>
        <fullName evidence="9">Sensor histidine kinase</fullName>
        <ecNumber evidence="9">2.7.13.3</ecNumber>
    </submittedName>
</protein>
<evidence type="ECO:0000256" key="3">
    <source>
        <dbReference type="ARBA" id="ARBA00022553"/>
    </source>
</evidence>
<dbReference type="Gene3D" id="3.30.565.10">
    <property type="entry name" value="Histidine kinase-like ATPase, C-terminal domain"/>
    <property type="match status" value="1"/>
</dbReference>
<dbReference type="InterPro" id="IPR003660">
    <property type="entry name" value="HAMP_dom"/>
</dbReference>
<name>A0ABW3HL71_9BACL</name>
<dbReference type="InterPro" id="IPR036890">
    <property type="entry name" value="HATPase_C_sf"/>
</dbReference>
<keyword evidence="5 9" id="KW-0418">Kinase</keyword>
<evidence type="ECO:0000313" key="10">
    <source>
        <dbReference type="Proteomes" id="UP001596989"/>
    </source>
</evidence>